<sequence length="269" mass="30082">MKTYKHYHGTPNQVMSQEEASILLCVERALASSSNSQTIGKNGEQPFIEFLQRYLPNTLRATSGHFVTPSGDISPQLDAIVFDSRYPLLSENIDGSALLMLNSVVHIYELKTNLTTKDIRKSVANSQKVAALTQQIKDFDTPDGWGAPRQTLLGYRTEQRLETLEAAFFNASTPEKAQMDCIILRCNPRDAEAMGGVGGTLHLEPPFPEESGRGPRLDGYFPMFIPSHTPLSDLYYTLVQDAYYTLGERNYSFHDIGAHFNDYMSWATA</sequence>
<accession>A0ABS5DTK3</accession>
<keyword evidence="3" id="KW-1185">Reference proteome</keyword>
<reference evidence="2 3" key="1">
    <citation type="submission" date="2021-04" db="EMBL/GenBank/DDBJ databases">
        <title>The genome sequence of type strain Ideonella paludis KCTC 32238.</title>
        <authorList>
            <person name="Liu Y."/>
        </authorList>
    </citation>
    <scope>NUCLEOTIDE SEQUENCE [LARGE SCALE GENOMIC DNA]</scope>
    <source>
        <strain evidence="2 3">KCTC 32238</strain>
    </source>
</reference>
<name>A0ABS5DTK3_9BURK</name>
<dbReference type="Pfam" id="PF20247">
    <property type="entry name" value="DUF6602"/>
    <property type="match status" value="1"/>
</dbReference>
<protein>
    <recommendedName>
        <fullName evidence="1">DUF6602 domain-containing protein</fullName>
    </recommendedName>
</protein>
<proteinExistence type="predicted"/>
<evidence type="ECO:0000313" key="3">
    <source>
        <dbReference type="Proteomes" id="UP000672097"/>
    </source>
</evidence>
<evidence type="ECO:0000259" key="1">
    <source>
        <dbReference type="Pfam" id="PF20247"/>
    </source>
</evidence>
<organism evidence="2 3">
    <name type="scientific">Ideonella paludis</name>
    <dbReference type="NCBI Taxonomy" id="1233411"/>
    <lineage>
        <taxon>Bacteria</taxon>
        <taxon>Pseudomonadati</taxon>
        <taxon>Pseudomonadota</taxon>
        <taxon>Betaproteobacteria</taxon>
        <taxon>Burkholderiales</taxon>
        <taxon>Sphaerotilaceae</taxon>
        <taxon>Ideonella</taxon>
    </lineage>
</organism>
<dbReference type="RefSeq" id="WP_210806341.1">
    <property type="nucleotide sequence ID" value="NZ_JAGQDG010000001.1"/>
</dbReference>
<feature type="domain" description="DUF6602" evidence="1">
    <location>
        <begin position="30"/>
        <end position="132"/>
    </location>
</feature>
<dbReference type="InterPro" id="IPR046537">
    <property type="entry name" value="DUF6602"/>
</dbReference>
<evidence type="ECO:0000313" key="2">
    <source>
        <dbReference type="EMBL" id="MBQ0934466.1"/>
    </source>
</evidence>
<gene>
    <name evidence="2" type="ORF">KAK11_03920</name>
</gene>
<dbReference type="EMBL" id="JAGQDG010000001">
    <property type="protein sequence ID" value="MBQ0934466.1"/>
    <property type="molecule type" value="Genomic_DNA"/>
</dbReference>
<comment type="caution">
    <text evidence="2">The sequence shown here is derived from an EMBL/GenBank/DDBJ whole genome shotgun (WGS) entry which is preliminary data.</text>
</comment>
<dbReference type="Proteomes" id="UP000672097">
    <property type="component" value="Unassembled WGS sequence"/>
</dbReference>